<keyword evidence="2 3" id="KW-0378">Hydrolase</keyword>
<dbReference type="Pfam" id="PF00293">
    <property type="entry name" value="NUDIX"/>
    <property type="match status" value="1"/>
</dbReference>
<comment type="similarity">
    <text evidence="3">Belongs to the Nudix hydrolase family.</text>
</comment>
<evidence type="ECO:0000256" key="3">
    <source>
        <dbReference type="RuleBase" id="RU003476"/>
    </source>
</evidence>
<comment type="cofactor">
    <cofactor evidence="1">
        <name>Mg(2+)</name>
        <dbReference type="ChEBI" id="CHEBI:18420"/>
    </cofactor>
</comment>
<dbReference type="KEGG" id="psyo:PB01_09920"/>
<evidence type="ECO:0000256" key="2">
    <source>
        <dbReference type="ARBA" id="ARBA00022801"/>
    </source>
</evidence>
<dbReference type="InterPro" id="IPR020084">
    <property type="entry name" value="NUDIX_hydrolase_CS"/>
</dbReference>
<gene>
    <name evidence="5" type="ORF">PB01_09920</name>
</gene>
<evidence type="ECO:0000256" key="1">
    <source>
        <dbReference type="ARBA" id="ARBA00001946"/>
    </source>
</evidence>
<dbReference type="PANTHER" id="PTHR43046">
    <property type="entry name" value="GDP-MANNOSE MANNOSYL HYDROLASE"/>
    <property type="match status" value="1"/>
</dbReference>
<dbReference type="OrthoDB" id="9816289at2"/>
<organism evidence="5 6">
    <name type="scientific">Psychrobacillus glaciei</name>
    <dbReference type="NCBI Taxonomy" id="2283160"/>
    <lineage>
        <taxon>Bacteria</taxon>
        <taxon>Bacillati</taxon>
        <taxon>Bacillota</taxon>
        <taxon>Bacilli</taxon>
        <taxon>Bacillales</taxon>
        <taxon>Bacillaceae</taxon>
        <taxon>Psychrobacillus</taxon>
    </lineage>
</organism>
<dbReference type="Gene3D" id="3.90.79.10">
    <property type="entry name" value="Nucleoside Triphosphate Pyrophosphohydrolase"/>
    <property type="match status" value="1"/>
</dbReference>
<dbReference type="GO" id="GO:0016787">
    <property type="term" value="F:hydrolase activity"/>
    <property type="evidence" value="ECO:0007669"/>
    <property type="project" value="UniProtKB-KW"/>
</dbReference>
<dbReference type="PROSITE" id="PS51462">
    <property type="entry name" value="NUDIX"/>
    <property type="match status" value="1"/>
</dbReference>
<dbReference type="SUPFAM" id="SSF55811">
    <property type="entry name" value="Nudix"/>
    <property type="match status" value="1"/>
</dbReference>
<dbReference type="InterPro" id="IPR000086">
    <property type="entry name" value="NUDIX_hydrolase_dom"/>
</dbReference>
<dbReference type="RefSeq" id="WP_151700050.1">
    <property type="nucleotide sequence ID" value="NZ_CP031223.1"/>
</dbReference>
<name>A0A5J6SMV8_9BACI</name>
<dbReference type="EMBL" id="CP031223">
    <property type="protein sequence ID" value="QFF99119.1"/>
    <property type="molecule type" value="Genomic_DNA"/>
</dbReference>
<dbReference type="AlphaFoldDB" id="A0A5J6SMV8"/>
<dbReference type="InterPro" id="IPR015797">
    <property type="entry name" value="NUDIX_hydrolase-like_dom_sf"/>
</dbReference>
<evidence type="ECO:0000313" key="5">
    <source>
        <dbReference type="EMBL" id="QFF99119.1"/>
    </source>
</evidence>
<evidence type="ECO:0000313" key="6">
    <source>
        <dbReference type="Proteomes" id="UP000325517"/>
    </source>
</evidence>
<dbReference type="Proteomes" id="UP000325517">
    <property type="component" value="Chromosome"/>
</dbReference>
<dbReference type="PANTHER" id="PTHR43046:SF14">
    <property type="entry name" value="MUTT_NUDIX FAMILY PROTEIN"/>
    <property type="match status" value="1"/>
</dbReference>
<protein>
    <submittedName>
        <fullName evidence="5">NUDIX hydrolase</fullName>
    </submittedName>
</protein>
<sequence>MSHIARSVQILALFIIPIFDTYRIHGGWVFPSGQVEVGENLMDALKREIKEESGILVVVSNLLGVYSNTGIHKFYDGITDVPMKLMLDYACKPVGGELAISEETSDSRWVSKDKVLDLVTAPAIRTRYQAYLEFDGKINYMEYVTSPTFEIKLNRTV</sequence>
<dbReference type="InterPro" id="IPR020476">
    <property type="entry name" value="Nudix_hydrolase"/>
</dbReference>
<accession>A0A5J6SMV8</accession>
<evidence type="ECO:0000259" key="4">
    <source>
        <dbReference type="PROSITE" id="PS51462"/>
    </source>
</evidence>
<reference evidence="5 6" key="1">
    <citation type="submission" date="2018-07" db="EMBL/GenBank/DDBJ databases">
        <title>Complete genome sequence of Psychrobacillus sp. PB01, isolated from iceberg, and comparative genome analysis of Psychrobacillus strains.</title>
        <authorList>
            <person name="Lee P.C."/>
        </authorList>
    </citation>
    <scope>NUCLEOTIDE SEQUENCE [LARGE SCALE GENOMIC DNA]</scope>
    <source>
        <strain evidence="5 6">PB01</strain>
    </source>
</reference>
<proteinExistence type="inferred from homology"/>
<feature type="domain" description="Nudix hydrolase" evidence="4">
    <location>
        <begin position="1"/>
        <end position="133"/>
    </location>
</feature>
<dbReference type="PROSITE" id="PS00893">
    <property type="entry name" value="NUDIX_BOX"/>
    <property type="match status" value="1"/>
</dbReference>
<keyword evidence="6" id="KW-1185">Reference proteome</keyword>
<dbReference type="PRINTS" id="PR00502">
    <property type="entry name" value="NUDIXFAMILY"/>
</dbReference>